<evidence type="ECO:0000256" key="1">
    <source>
        <dbReference type="SAM" id="MobiDB-lite"/>
    </source>
</evidence>
<comment type="caution">
    <text evidence="2">The sequence shown here is derived from an EMBL/GenBank/DDBJ whole genome shotgun (WGS) entry which is preliminary data.</text>
</comment>
<sequence>MAANRPEIAETQACKEDERTDEGEDVPSFSLSSSAVALTRRRSLPELYGTDTVRLRSSTISDVSLSGLLVRLSQAISLWLASSSKQLMRLSTWTVVGAEQFECLYCSRLLLVAVSRLLLEEKILYRGTCQESCDIYSALEAVGIQHLSLKVVSTVKDHSGKMSSDAVCKVTGKLVAGTGKQSNTFQCAKFAPHSN</sequence>
<name>A0ABR1CFY1_NECAM</name>
<proteinExistence type="predicted"/>
<protein>
    <submittedName>
        <fullName evidence="2">Uncharacterized protein</fullName>
    </submittedName>
</protein>
<keyword evidence="3" id="KW-1185">Reference proteome</keyword>
<evidence type="ECO:0000313" key="2">
    <source>
        <dbReference type="EMBL" id="KAK6737359.1"/>
    </source>
</evidence>
<reference evidence="2 3" key="1">
    <citation type="submission" date="2023-08" db="EMBL/GenBank/DDBJ databases">
        <title>A Necator americanus chromosomal reference genome.</title>
        <authorList>
            <person name="Ilik V."/>
            <person name="Petrzelkova K.J."/>
            <person name="Pardy F."/>
            <person name="Fuh T."/>
            <person name="Niatou-Singa F.S."/>
            <person name="Gouil Q."/>
            <person name="Baker L."/>
            <person name="Ritchie M.E."/>
            <person name="Jex A.R."/>
            <person name="Gazzola D."/>
            <person name="Li H."/>
            <person name="Toshio Fujiwara R."/>
            <person name="Zhan B."/>
            <person name="Aroian R.V."/>
            <person name="Pafco B."/>
            <person name="Schwarz E.M."/>
        </authorList>
    </citation>
    <scope>NUCLEOTIDE SEQUENCE [LARGE SCALE GENOMIC DNA]</scope>
    <source>
        <strain evidence="2 3">Aroian</strain>
        <tissue evidence="2">Whole animal</tissue>
    </source>
</reference>
<accession>A0ABR1CFY1</accession>
<dbReference type="EMBL" id="JAVFWL010000002">
    <property type="protein sequence ID" value="KAK6737359.1"/>
    <property type="molecule type" value="Genomic_DNA"/>
</dbReference>
<feature type="region of interest" description="Disordered" evidence="1">
    <location>
        <begin position="1"/>
        <end position="28"/>
    </location>
</feature>
<evidence type="ECO:0000313" key="3">
    <source>
        <dbReference type="Proteomes" id="UP001303046"/>
    </source>
</evidence>
<dbReference type="Proteomes" id="UP001303046">
    <property type="component" value="Unassembled WGS sequence"/>
</dbReference>
<organism evidence="2 3">
    <name type="scientific">Necator americanus</name>
    <name type="common">Human hookworm</name>
    <dbReference type="NCBI Taxonomy" id="51031"/>
    <lineage>
        <taxon>Eukaryota</taxon>
        <taxon>Metazoa</taxon>
        <taxon>Ecdysozoa</taxon>
        <taxon>Nematoda</taxon>
        <taxon>Chromadorea</taxon>
        <taxon>Rhabditida</taxon>
        <taxon>Rhabditina</taxon>
        <taxon>Rhabditomorpha</taxon>
        <taxon>Strongyloidea</taxon>
        <taxon>Ancylostomatidae</taxon>
        <taxon>Bunostominae</taxon>
        <taxon>Necator</taxon>
    </lineage>
</organism>
<gene>
    <name evidence="2" type="primary">Necator_chrII.g7621</name>
    <name evidence="2" type="ORF">RB195_019827</name>
</gene>